<evidence type="ECO:0000313" key="2">
    <source>
        <dbReference type="EMBL" id="ODN69318.1"/>
    </source>
</evidence>
<evidence type="ECO:0000256" key="1">
    <source>
        <dbReference type="SAM" id="Phobius"/>
    </source>
</evidence>
<feature type="transmembrane region" description="Helical" evidence="1">
    <location>
        <begin position="37"/>
        <end position="57"/>
    </location>
</feature>
<keyword evidence="1" id="KW-0812">Transmembrane</keyword>
<proteinExistence type="predicted"/>
<sequence>MGLPDRSIAALGALSGAAGVMLLAAGAHVDASGNFTTAGWMLLVHAGPVVYLAAGGLLRRGPRLVTALALLAGGLLFSGDLAVRARFGVPLFPMAARPAGYC</sequence>
<keyword evidence="1" id="KW-1133">Transmembrane helix</keyword>
<evidence type="ECO:0000313" key="3">
    <source>
        <dbReference type="Proteomes" id="UP000094622"/>
    </source>
</evidence>
<keyword evidence="3" id="KW-1185">Reference proteome</keyword>
<accession>A0A1E3GZ22</accession>
<dbReference type="EMBL" id="MCRJ01000097">
    <property type="protein sequence ID" value="ODN69318.1"/>
    <property type="molecule type" value="Genomic_DNA"/>
</dbReference>
<dbReference type="RefSeq" id="WP_245294091.1">
    <property type="nucleotide sequence ID" value="NZ_MCRJ01000097.1"/>
</dbReference>
<feature type="transmembrane region" description="Helical" evidence="1">
    <location>
        <begin position="64"/>
        <end position="83"/>
    </location>
</feature>
<protein>
    <recommendedName>
        <fullName evidence="4">YhhN-like protein</fullName>
    </recommendedName>
</protein>
<evidence type="ECO:0008006" key="4">
    <source>
        <dbReference type="Google" id="ProtNLM"/>
    </source>
</evidence>
<gene>
    <name evidence="2" type="ORF">A6302_03373</name>
</gene>
<dbReference type="AlphaFoldDB" id="A0A1E3GZ22"/>
<name>A0A1E3GZ22_9HYPH</name>
<keyword evidence="1" id="KW-0472">Membrane</keyword>
<reference evidence="2 3" key="1">
    <citation type="submission" date="2016-07" db="EMBL/GenBank/DDBJ databases">
        <title>Draft Genome Sequence of Methylobrevis pamukkalensis PK2.</title>
        <authorList>
            <person name="Vasilenko O.V."/>
            <person name="Doronina N.V."/>
            <person name="Shmareva M.N."/>
            <person name="Tarlachkov S.V."/>
            <person name="Mustakhimov I."/>
            <person name="Trotsenko Y.A."/>
        </authorList>
    </citation>
    <scope>NUCLEOTIDE SEQUENCE [LARGE SCALE GENOMIC DNA]</scope>
    <source>
        <strain evidence="2 3">PK2</strain>
    </source>
</reference>
<dbReference type="Proteomes" id="UP000094622">
    <property type="component" value="Unassembled WGS sequence"/>
</dbReference>
<comment type="caution">
    <text evidence="2">The sequence shown here is derived from an EMBL/GenBank/DDBJ whole genome shotgun (WGS) entry which is preliminary data.</text>
</comment>
<organism evidence="2 3">
    <name type="scientific">Methylobrevis pamukkalensis</name>
    <dbReference type="NCBI Taxonomy" id="1439726"/>
    <lineage>
        <taxon>Bacteria</taxon>
        <taxon>Pseudomonadati</taxon>
        <taxon>Pseudomonadota</taxon>
        <taxon>Alphaproteobacteria</taxon>
        <taxon>Hyphomicrobiales</taxon>
        <taxon>Pleomorphomonadaceae</taxon>
        <taxon>Methylobrevis</taxon>
    </lineage>
</organism>